<evidence type="ECO:0000256" key="1">
    <source>
        <dbReference type="ARBA" id="ARBA00006484"/>
    </source>
</evidence>
<dbReference type="PANTHER" id="PTHR24321:SF8">
    <property type="entry name" value="ESTRADIOL 17-BETA-DEHYDROGENASE 8-RELATED"/>
    <property type="match status" value="1"/>
</dbReference>
<dbReference type="CDD" id="cd05233">
    <property type="entry name" value="SDR_c"/>
    <property type="match status" value="1"/>
</dbReference>
<protein>
    <submittedName>
        <fullName evidence="3">Uncharacterized protein</fullName>
    </submittedName>
</protein>
<dbReference type="Pfam" id="PF13561">
    <property type="entry name" value="adh_short_C2"/>
    <property type="match status" value="1"/>
</dbReference>
<dbReference type="EMBL" id="JABSTR010000010">
    <property type="protein sequence ID" value="KAH9379948.1"/>
    <property type="molecule type" value="Genomic_DNA"/>
</dbReference>
<dbReference type="PROSITE" id="PS00061">
    <property type="entry name" value="ADH_SHORT"/>
    <property type="match status" value="1"/>
</dbReference>
<dbReference type="OMA" id="QFHNSSP"/>
<keyword evidence="2" id="KW-0560">Oxidoreductase</keyword>
<dbReference type="InterPro" id="IPR002347">
    <property type="entry name" value="SDR_fam"/>
</dbReference>
<comment type="similarity">
    <text evidence="1">Belongs to the short-chain dehydrogenases/reductases (SDR) family.</text>
</comment>
<dbReference type="InterPro" id="IPR020904">
    <property type="entry name" value="Sc_DH/Rdtase_CS"/>
</dbReference>
<evidence type="ECO:0000256" key="2">
    <source>
        <dbReference type="ARBA" id="ARBA00023002"/>
    </source>
</evidence>
<dbReference type="PRINTS" id="PR00080">
    <property type="entry name" value="SDRFAMILY"/>
</dbReference>
<dbReference type="PANTHER" id="PTHR24321">
    <property type="entry name" value="DEHYDROGENASES, SHORT CHAIN"/>
    <property type="match status" value="1"/>
</dbReference>
<proteinExistence type="inferred from homology"/>
<dbReference type="InterPro" id="IPR036291">
    <property type="entry name" value="NAD(P)-bd_dom_sf"/>
</dbReference>
<dbReference type="AlphaFoldDB" id="A0A9J6GZP0"/>
<dbReference type="PRINTS" id="PR00081">
    <property type="entry name" value="GDHRDH"/>
</dbReference>
<dbReference type="GO" id="GO:0016491">
    <property type="term" value="F:oxidoreductase activity"/>
    <property type="evidence" value="ECO:0007669"/>
    <property type="project" value="UniProtKB-KW"/>
</dbReference>
<dbReference type="OrthoDB" id="1888931at2759"/>
<organism evidence="3 4">
    <name type="scientific">Haemaphysalis longicornis</name>
    <name type="common">Bush tick</name>
    <dbReference type="NCBI Taxonomy" id="44386"/>
    <lineage>
        <taxon>Eukaryota</taxon>
        <taxon>Metazoa</taxon>
        <taxon>Ecdysozoa</taxon>
        <taxon>Arthropoda</taxon>
        <taxon>Chelicerata</taxon>
        <taxon>Arachnida</taxon>
        <taxon>Acari</taxon>
        <taxon>Parasitiformes</taxon>
        <taxon>Ixodida</taxon>
        <taxon>Ixodoidea</taxon>
        <taxon>Ixodidae</taxon>
        <taxon>Haemaphysalinae</taxon>
        <taxon>Haemaphysalis</taxon>
    </lineage>
</organism>
<name>A0A9J6GZP0_HAELO</name>
<keyword evidence="4" id="KW-1185">Reference proteome</keyword>
<accession>A0A9J6GZP0</accession>
<reference evidence="3 4" key="1">
    <citation type="journal article" date="2020" name="Cell">
        <title>Large-Scale Comparative Analyses of Tick Genomes Elucidate Their Genetic Diversity and Vector Capacities.</title>
        <authorList>
            <consortium name="Tick Genome and Microbiome Consortium (TIGMIC)"/>
            <person name="Jia N."/>
            <person name="Wang J."/>
            <person name="Shi W."/>
            <person name="Du L."/>
            <person name="Sun Y."/>
            <person name="Zhan W."/>
            <person name="Jiang J.F."/>
            <person name="Wang Q."/>
            <person name="Zhang B."/>
            <person name="Ji P."/>
            <person name="Bell-Sakyi L."/>
            <person name="Cui X.M."/>
            <person name="Yuan T.T."/>
            <person name="Jiang B.G."/>
            <person name="Yang W.F."/>
            <person name="Lam T.T."/>
            <person name="Chang Q.C."/>
            <person name="Ding S.J."/>
            <person name="Wang X.J."/>
            <person name="Zhu J.G."/>
            <person name="Ruan X.D."/>
            <person name="Zhao L."/>
            <person name="Wei J.T."/>
            <person name="Ye R.Z."/>
            <person name="Que T.C."/>
            <person name="Du C.H."/>
            <person name="Zhou Y.H."/>
            <person name="Cheng J.X."/>
            <person name="Dai P.F."/>
            <person name="Guo W.B."/>
            <person name="Han X.H."/>
            <person name="Huang E.J."/>
            <person name="Li L.F."/>
            <person name="Wei W."/>
            <person name="Gao Y.C."/>
            <person name="Liu J.Z."/>
            <person name="Shao H.Z."/>
            <person name="Wang X."/>
            <person name="Wang C.C."/>
            <person name="Yang T.C."/>
            <person name="Huo Q.B."/>
            <person name="Li W."/>
            <person name="Chen H.Y."/>
            <person name="Chen S.E."/>
            <person name="Zhou L.G."/>
            <person name="Ni X.B."/>
            <person name="Tian J.H."/>
            <person name="Sheng Y."/>
            <person name="Liu T."/>
            <person name="Pan Y.S."/>
            <person name="Xia L.Y."/>
            <person name="Li J."/>
            <person name="Zhao F."/>
            <person name="Cao W.C."/>
        </authorList>
    </citation>
    <scope>NUCLEOTIDE SEQUENCE [LARGE SCALE GENOMIC DNA]</scope>
    <source>
        <strain evidence="3">HaeL-2018</strain>
    </source>
</reference>
<evidence type="ECO:0000313" key="4">
    <source>
        <dbReference type="Proteomes" id="UP000821853"/>
    </source>
</evidence>
<gene>
    <name evidence="3" type="ORF">HPB48_001425</name>
</gene>
<sequence length="178" mass="18703">MFEEIRSFSNVPATIVVNSAGVGTEFTSLTDLSENVFDFVLKVNLKGVFLVSRAAARALIEAKERDGAIVNVSSKGAQKPPPGISCYAAAKGGVDAFTRSMAVDLAPHGIRCNSVAPWLTETAMAASLPDEFRHAAIQATQVGRAARPEEVAEVVMFLCSPKSSYITGASVNIDGGNL</sequence>
<dbReference type="VEuPathDB" id="VectorBase:HLOH_058097"/>
<dbReference type="Gene3D" id="3.40.50.720">
    <property type="entry name" value="NAD(P)-binding Rossmann-like Domain"/>
    <property type="match status" value="1"/>
</dbReference>
<evidence type="ECO:0000313" key="3">
    <source>
        <dbReference type="EMBL" id="KAH9379948.1"/>
    </source>
</evidence>
<comment type="caution">
    <text evidence="3">The sequence shown here is derived from an EMBL/GenBank/DDBJ whole genome shotgun (WGS) entry which is preliminary data.</text>
</comment>
<dbReference type="SUPFAM" id="SSF51735">
    <property type="entry name" value="NAD(P)-binding Rossmann-fold domains"/>
    <property type="match status" value="1"/>
</dbReference>
<dbReference type="Proteomes" id="UP000821853">
    <property type="component" value="Chromosome 8"/>
</dbReference>